<reference evidence="8 9" key="1">
    <citation type="journal article" date="2020" name="Biotechnol. Biofuels">
        <title>New insights from the biogas microbiome by comprehensive genome-resolved metagenomics of nearly 1600 species originating from multiple anaerobic digesters.</title>
        <authorList>
            <person name="Campanaro S."/>
            <person name="Treu L."/>
            <person name="Rodriguez-R L.M."/>
            <person name="Kovalovszki A."/>
            <person name="Ziels R.M."/>
            <person name="Maus I."/>
            <person name="Zhu X."/>
            <person name="Kougias P.G."/>
            <person name="Basile A."/>
            <person name="Luo G."/>
            <person name="Schluter A."/>
            <person name="Konstantinidis K.T."/>
            <person name="Angelidaki I."/>
        </authorList>
    </citation>
    <scope>NUCLEOTIDE SEQUENCE [LARGE SCALE GENOMIC DNA]</scope>
    <source>
        <strain evidence="8">AS07pgkLD_105</strain>
    </source>
</reference>
<feature type="transmembrane region" description="Helical" evidence="6">
    <location>
        <begin position="6"/>
        <end position="25"/>
    </location>
</feature>
<keyword evidence="5 6" id="KW-0472">Membrane</keyword>
<evidence type="ECO:0000259" key="7">
    <source>
        <dbReference type="Pfam" id="PF00482"/>
    </source>
</evidence>
<feature type="transmembrane region" description="Helical" evidence="6">
    <location>
        <begin position="214"/>
        <end position="235"/>
    </location>
</feature>
<dbReference type="GO" id="GO:0005886">
    <property type="term" value="C:plasma membrane"/>
    <property type="evidence" value="ECO:0007669"/>
    <property type="project" value="UniProtKB-SubCell"/>
</dbReference>
<accession>A0A847D9S2</accession>
<keyword evidence="3 6" id="KW-0812">Transmembrane</keyword>
<proteinExistence type="predicted"/>
<dbReference type="PANTHER" id="PTHR35007">
    <property type="entry name" value="INTEGRAL MEMBRANE PROTEIN-RELATED"/>
    <property type="match status" value="1"/>
</dbReference>
<comment type="caution">
    <text evidence="8">The sequence shown here is derived from an EMBL/GenBank/DDBJ whole genome shotgun (WGS) entry which is preliminary data.</text>
</comment>
<evidence type="ECO:0000256" key="4">
    <source>
        <dbReference type="ARBA" id="ARBA00022989"/>
    </source>
</evidence>
<evidence type="ECO:0000256" key="2">
    <source>
        <dbReference type="ARBA" id="ARBA00022475"/>
    </source>
</evidence>
<feature type="transmembrane region" description="Helical" evidence="6">
    <location>
        <begin position="46"/>
        <end position="65"/>
    </location>
</feature>
<evidence type="ECO:0000256" key="3">
    <source>
        <dbReference type="ARBA" id="ARBA00022692"/>
    </source>
</evidence>
<evidence type="ECO:0000256" key="1">
    <source>
        <dbReference type="ARBA" id="ARBA00004651"/>
    </source>
</evidence>
<keyword evidence="4 6" id="KW-1133">Transmembrane helix</keyword>
<organism evidence="8 9">
    <name type="scientific">Trichococcus flocculiformis</name>
    <dbReference type="NCBI Taxonomy" id="82803"/>
    <lineage>
        <taxon>Bacteria</taxon>
        <taxon>Bacillati</taxon>
        <taxon>Bacillota</taxon>
        <taxon>Bacilli</taxon>
        <taxon>Lactobacillales</taxon>
        <taxon>Carnobacteriaceae</taxon>
        <taxon>Trichococcus</taxon>
    </lineage>
</organism>
<dbReference type="Proteomes" id="UP000589373">
    <property type="component" value="Unassembled WGS sequence"/>
</dbReference>
<dbReference type="EMBL" id="JAAZCD010000321">
    <property type="protein sequence ID" value="NLD33257.1"/>
    <property type="molecule type" value="Genomic_DNA"/>
</dbReference>
<sequence length="276" mass="30890">MVTILELFACLFVGMSAFVLIRWLTRDRYVKLEDEFKLSMKSNYQYQVKDFVIGGVVCVVLFYIITGKLYIAIPAAVGGLIWGKVSQRRRAAATTRKMNDQFLQVLTVFSSSMQGGLNPYQALADTAPSLPSPAKEIIMETLRRQRITTGMHLADAFQEMAEETGWRDLNSLSILFKLYDETGANLVEVVRHLSDLAYEQKSDAKYLDAVTGQIRVTAIILTIVPFVILTGMRLVSPQMVEPLYTTVIGICVFIFIIGMVIAGNIVINRMVVKALE</sequence>
<feature type="transmembrane region" description="Helical" evidence="6">
    <location>
        <begin position="247"/>
        <end position="267"/>
    </location>
</feature>
<dbReference type="PANTHER" id="PTHR35007:SF1">
    <property type="entry name" value="PILUS ASSEMBLY PROTEIN"/>
    <property type="match status" value="1"/>
</dbReference>
<protein>
    <recommendedName>
        <fullName evidence="7">Type II secretion system protein GspF domain-containing protein</fullName>
    </recommendedName>
</protein>
<gene>
    <name evidence="8" type="ORF">GX662_13540</name>
</gene>
<evidence type="ECO:0000256" key="5">
    <source>
        <dbReference type="ARBA" id="ARBA00023136"/>
    </source>
</evidence>
<name>A0A847D9S2_9LACT</name>
<dbReference type="AlphaFoldDB" id="A0A847D9S2"/>
<keyword evidence="2" id="KW-1003">Cell membrane</keyword>
<evidence type="ECO:0000256" key="6">
    <source>
        <dbReference type="SAM" id="Phobius"/>
    </source>
</evidence>
<dbReference type="RefSeq" id="WP_276648918.1">
    <property type="nucleotide sequence ID" value="NZ_JAAZCD010000321.1"/>
</dbReference>
<feature type="domain" description="Type II secretion system protein GspF" evidence="7">
    <location>
        <begin position="106"/>
        <end position="230"/>
    </location>
</feature>
<evidence type="ECO:0000313" key="9">
    <source>
        <dbReference type="Proteomes" id="UP000589373"/>
    </source>
</evidence>
<dbReference type="Pfam" id="PF00482">
    <property type="entry name" value="T2SSF"/>
    <property type="match status" value="1"/>
</dbReference>
<dbReference type="InterPro" id="IPR018076">
    <property type="entry name" value="T2SS_GspF_dom"/>
</dbReference>
<comment type="subcellular location">
    <subcellularLocation>
        <location evidence="1">Cell membrane</location>
        <topology evidence="1">Multi-pass membrane protein</topology>
    </subcellularLocation>
</comment>
<evidence type="ECO:0000313" key="8">
    <source>
        <dbReference type="EMBL" id="NLD33257.1"/>
    </source>
</evidence>